<evidence type="ECO:0000313" key="4">
    <source>
        <dbReference type="WBParaSite" id="PEQ_0000760701-mRNA-1"/>
    </source>
</evidence>
<dbReference type="WBParaSite" id="PEQ_0000760701-mRNA-1">
    <property type="protein sequence ID" value="PEQ_0000760701-mRNA-1"/>
    <property type="gene ID" value="PEQ_0000760701"/>
</dbReference>
<dbReference type="InterPro" id="IPR000195">
    <property type="entry name" value="Rab-GAP-TBC_dom"/>
</dbReference>
<evidence type="ECO:0000256" key="1">
    <source>
        <dbReference type="ARBA" id="ARBA00022468"/>
    </source>
</evidence>
<evidence type="ECO:0000259" key="2">
    <source>
        <dbReference type="PROSITE" id="PS50086"/>
    </source>
</evidence>
<keyword evidence="1" id="KW-0343">GTPase activation</keyword>
<protein>
    <submittedName>
        <fullName evidence="4">Rab-GAP TBC domain-containing protein</fullName>
    </submittedName>
</protein>
<dbReference type="Pfam" id="PF00566">
    <property type="entry name" value="RabGAP-TBC"/>
    <property type="match status" value="1"/>
</dbReference>
<dbReference type="SUPFAM" id="SSF47923">
    <property type="entry name" value="Ypt/Rab-GAP domain of gyp1p"/>
    <property type="match status" value="1"/>
</dbReference>
<dbReference type="AlphaFoldDB" id="A0A914RMG7"/>
<dbReference type="PROSITE" id="PS50086">
    <property type="entry name" value="TBC_RABGAP"/>
    <property type="match status" value="1"/>
</dbReference>
<organism evidence="3 4">
    <name type="scientific">Parascaris equorum</name>
    <name type="common">Equine roundworm</name>
    <dbReference type="NCBI Taxonomy" id="6256"/>
    <lineage>
        <taxon>Eukaryota</taxon>
        <taxon>Metazoa</taxon>
        <taxon>Ecdysozoa</taxon>
        <taxon>Nematoda</taxon>
        <taxon>Chromadorea</taxon>
        <taxon>Rhabditida</taxon>
        <taxon>Spirurina</taxon>
        <taxon>Ascaridomorpha</taxon>
        <taxon>Ascaridoidea</taxon>
        <taxon>Ascarididae</taxon>
        <taxon>Parascaris</taxon>
    </lineage>
</organism>
<keyword evidence="3" id="KW-1185">Reference proteome</keyword>
<dbReference type="PANTHER" id="PTHR22957">
    <property type="entry name" value="TBC1 DOMAIN FAMILY MEMBER GTPASE-ACTIVATING PROTEIN"/>
    <property type="match status" value="1"/>
</dbReference>
<accession>A0A914RMG7</accession>
<dbReference type="InterPro" id="IPR035969">
    <property type="entry name" value="Rab-GAP_TBC_sf"/>
</dbReference>
<evidence type="ECO:0000313" key="3">
    <source>
        <dbReference type="Proteomes" id="UP000887564"/>
    </source>
</evidence>
<dbReference type="Gene3D" id="1.10.8.270">
    <property type="entry name" value="putative rabgap domain of human tbc1 domain family member 14 like domains"/>
    <property type="match status" value="1"/>
</dbReference>
<sequence length="208" mass="24278">WSENIEDRYGQLTDKYSAAVEEWKKLEKIVRVRDHEAFTAVLRCADFVKEALINDFGANLHRIEKDVDRCDRTSAFFSNDENLSKLKNVMCTHVWRNLTDGYVQGMCDLAAPLLVILEDGKPLRLSFNVQSPTFLIILECFDRLMVRMRTNFPLGSGMDDNLANMRSLIQVYQLIINITLKLEPVSEIFHTFHFLYLKIIFMFDFILL</sequence>
<proteinExistence type="predicted"/>
<dbReference type="Proteomes" id="UP000887564">
    <property type="component" value="Unplaced"/>
</dbReference>
<reference evidence="4" key="1">
    <citation type="submission" date="2022-11" db="UniProtKB">
        <authorList>
            <consortium name="WormBaseParasite"/>
        </authorList>
    </citation>
    <scope>IDENTIFICATION</scope>
</reference>
<name>A0A914RMG7_PAREQ</name>
<feature type="domain" description="Rab-GAP TBC" evidence="2">
    <location>
        <begin position="1"/>
        <end position="208"/>
    </location>
</feature>
<dbReference type="PANTHER" id="PTHR22957:SF502">
    <property type="entry name" value="SMALL G PROTEIN SIGNALING MODULATOR 2-RELATED"/>
    <property type="match status" value="1"/>
</dbReference>
<dbReference type="GO" id="GO:0005096">
    <property type="term" value="F:GTPase activator activity"/>
    <property type="evidence" value="ECO:0007669"/>
    <property type="project" value="UniProtKB-KW"/>
</dbReference>